<dbReference type="Proteomes" id="UP000186817">
    <property type="component" value="Unassembled WGS sequence"/>
</dbReference>
<dbReference type="OrthoDB" id="10277158at2759"/>
<feature type="region of interest" description="Disordered" evidence="1">
    <location>
        <begin position="262"/>
        <end position="304"/>
    </location>
</feature>
<evidence type="ECO:0000256" key="1">
    <source>
        <dbReference type="SAM" id="MobiDB-lite"/>
    </source>
</evidence>
<comment type="caution">
    <text evidence="2">The sequence shown here is derived from an EMBL/GenBank/DDBJ whole genome shotgun (WGS) entry which is preliminary data.</text>
</comment>
<feature type="compositionally biased region" description="Polar residues" evidence="1">
    <location>
        <begin position="1473"/>
        <end position="1490"/>
    </location>
</feature>
<dbReference type="GO" id="GO:0003676">
    <property type="term" value="F:nucleic acid binding"/>
    <property type="evidence" value="ECO:0007669"/>
    <property type="project" value="InterPro"/>
</dbReference>
<feature type="region of interest" description="Disordered" evidence="1">
    <location>
        <begin position="1055"/>
        <end position="1126"/>
    </location>
</feature>
<dbReference type="EMBL" id="LSRX01000057">
    <property type="protein sequence ID" value="OLQ11576.1"/>
    <property type="molecule type" value="Genomic_DNA"/>
</dbReference>
<reference evidence="2 3" key="1">
    <citation type="submission" date="2016-02" db="EMBL/GenBank/DDBJ databases">
        <title>Genome analysis of coral dinoflagellate symbionts highlights evolutionary adaptations to a symbiotic lifestyle.</title>
        <authorList>
            <person name="Aranda M."/>
            <person name="Li Y."/>
            <person name="Liew Y.J."/>
            <person name="Baumgarten S."/>
            <person name="Simakov O."/>
            <person name="Wilson M."/>
            <person name="Piel J."/>
            <person name="Ashoor H."/>
            <person name="Bougouffa S."/>
            <person name="Bajic V.B."/>
            <person name="Ryu T."/>
            <person name="Ravasi T."/>
            <person name="Bayer T."/>
            <person name="Micklem G."/>
            <person name="Kim H."/>
            <person name="Bhak J."/>
            <person name="Lajeunesse T.C."/>
            <person name="Voolstra C.R."/>
        </authorList>
    </citation>
    <scope>NUCLEOTIDE SEQUENCE [LARGE SCALE GENOMIC DNA]</scope>
    <source>
        <strain evidence="2 3">CCMP2467</strain>
    </source>
</reference>
<dbReference type="SUPFAM" id="SSF53098">
    <property type="entry name" value="Ribonuclease H-like"/>
    <property type="match status" value="1"/>
</dbReference>
<name>A0A1Q9EVW2_SYMMI</name>
<evidence type="ECO:0000313" key="2">
    <source>
        <dbReference type="EMBL" id="OLQ11576.1"/>
    </source>
</evidence>
<protein>
    <submittedName>
        <fullName evidence="2">Uncharacterized protein</fullName>
    </submittedName>
</protein>
<dbReference type="InterPro" id="IPR036397">
    <property type="entry name" value="RNaseH_sf"/>
</dbReference>
<keyword evidence="3" id="KW-1185">Reference proteome</keyword>
<feature type="region of interest" description="Disordered" evidence="1">
    <location>
        <begin position="1454"/>
        <end position="1490"/>
    </location>
</feature>
<gene>
    <name evidence="2" type="ORF">AK812_SmicGene4613</name>
</gene>
<dbReference type="Gene3D" id="3.30.420.10">
    <property type="entry name" value="Ribonuclease H-like superfamily/Ribonuclease H"/>
    <property type="match status" value="1"/>
</dbReference>
<proteinExistence type="predicted"/>
<feature type="region of interest" description="Disordered" evidence="1">
    <location>
        <begin position="1"/>
        <end position="55"/>
    </location>
</feature>
<evidence type="ECO:0000313" key="3">
    <source>
        <dbReference type="Proteomes" id="UP000186817"/>
    </source>
</evidence>
<organism evidence="2 3">
    <name type="scientific">Symbiodinium microadriaticum</name>
    <name type="common">Dinoflagellate</name>
    <name type="synonym">Zooxanthella microadriatica</name>
    <dbReference type="NCBI Taxonomy" id="2951"/>
    <lineage>
        <taxon>Eukaryota</taxon>
        <taxon>Sar</taxon>
        <taxon>Alveolata</taxon>
        <taxon>Dinophyceae</taxon>
        <taxon>Suessiales</taxon>
        <taxon>Symbiodiniaceae</taxon>
        <taxon>Symbiodinium</taxon>
    </lineage>
</organism>
<dbReference type="InterPro" id="IPR012337">
    <property type="entry name" value="RNaseH-like_sf"/>
</dbReference>
<feature type="compositionally biased region" description="Acidic residues" evidence="1">
    <location>
        <begin position="1055"/>
        <end position="1072"/>
    </location>
</feature>
<feature type="compositionally biased region" description="Low complexity" evidence="1">
    <location>
        <begin position="1"/>
        <end position="14"/>
    </location>
</feature>
<accession>A0A1Q9EVW2</accession>
<sequence length="2504" mass="270907">MGGRGRAWQGQQGQDGRHASWQLWRGSWASPKQGDSWRQPATGHFPTYDSVPTKGKGKTKLEEALHAAGIGHFGGPLQTALNGARKAEQRVMKLHQARTAAEEQWQAYCQKMKDGYLKEKHRFQQNNERIGKELIEAEAVMSAARAGVTQAAHEAAACTGPAPAGQEATQDDSVEQMFSAWDAEAAPDWDGVLHRAMDATTSVTPQRPTQRVPRTPQQGQALMTAEQRAQAAHAYMTMLAGAAAAVRDPYLQASPVITAPEASGNPTGGYVGEGHAPTGPAGPKSGNTPHTGQRDMGKPRAPTSVEAPRANIKDASKAHAPAEASANPGLAEKLEQKRQSAKALFAFGQIPVDRPTGDNGPTRSVNIVQDDDEDDDALMTGVEQGAKHAYRWLWDADLHASFALTLPDQPRFVEDPLRPEEGLQHCLDVIKDRGPRRPIVVALLDLTAVGGRYFACYLARTLPYQELIAFVTPQIQERALDLVIRIGEAQEPHAPGQPLQLEDGDVISVVLQQQQPIPKPSAAEICADRSCWGPLSRLPYFSQADVVLAQYHQKQFCVSMCRQFGRTLTEVLASKFELDPEEMTTCSFRTPGLELHGEVCSHIVMLVDLPAAQITVPRRKMSLRAMMKMMQVMTKVAHPMTMMTMAIAGIVPPTDGAQQQSPAVAGQDQTTEVRLLTDVVLGGLGGPRLGDQADFVAQAAQQGLEVAQVEQEPPMQRGELDVHDPATLEGPGQALADGVYLVTCLVYAPDYIPDIVVQAIAIPCSVNHAIAAFAQRRDSNQATCFDQLFPAAPQPDNKLPVLVALPSWETQRIVILFNCLACNRTIFAAAVFPWTNKASLLHAAGIREHQAYDVFLHGLLQPVPDLVGTWKEDMLQDPTEWDFEAPIPGPPPPAGDHFWVLSEGIPRLFRVERDRRRSIVTDIAHALQYTTDHVTVQPTRPRIIDHLGFGCPTWAVVVATETLQTIPYPPARRPESRKILVLDCRAILAGFRWQLVAGGQITVQEIADQFHEVCPPNFLVVLKGADIFHTPDGQAIQVTNGLIVKIEFVEEAPLESAESEAVEPLTSDEDMGPETSGNGGPPTNDEAPGPDTASCEGSVAAAGLSPRSRSPRDRYTNDTNDQNPIMEGAEGVDFRAFGILAPGFCEEIVQVKLEESPLLHHATRAVQAAREANYAQAFPLLQPVSHQPNRHKGYYLATPLWPYQGVIVCIDMLTAWHRIFAVVTSPVADKTALLLCAGLSPAADVDVYANGLGPIEQQLSLRDGDCVTVLWRGMPAPPTLSMQALLEDSESRSAAESDLSSEDDSHYCLVGADGCQLFSLRHQRSAFYRADIALRVGCDPNELQLTPSVPRCDDASMFGFNCCAVVAALRVGHIPLDAHICVSCIDARRLLRAWMPIATSDGWVYLPEVVQTLGTSVPTDWCVYLEGVDEEQTWWYCEPGSILVAACGPAEDRPSVPVSGGTQDAQVDEPACSASTTDTPQAKATQATTMDSVPDACSQRITRTPSMTNCIRRFFRVRSLKSQLTTSCQKDTEEQPLREHDLQTDYAKIGSARGRWGSRLPLMLVVLCHSTTCGGSMHLQGVSRGALRGTAVGLTDVMQVDMWPDGFHDDARARGPHQSTPILPVHRVASTQPVSNLHSACHTLGNGPPAPAKVSTGCGVGTLPCDQYTRRGTIGTIPVATPCRALTKRCNATNKQLVIHPIEEKTVLEELFACEGEQFCFDTWTLLETLTEHFEPLIRKEPELTRRRRGIFSDASSEAFLPPEGKRLSLQDMVPVSLVQQLEGRPHPFAHAPPAALLEDKLRLGGAVPAYEPTGSGQLSAYTAECFALAIVHLYTALRFAHCAVIYKSDCQAAVGIVQGTMSHKTDPYAQVLANAVAFRAAIAPSRDRAEYVPGHAGTFFNESADSMAKKGAVAGHVQGGLTDSVFPFWLHRGGTRLAWAGVMLQRLLGNQAYPSLEGNAGQDTWHAGLSGQQLIAPFIPDGCVRDEPGKDELRSRKTLDLVVSYNTLSLGASLEEADGSGTHDGGLQYRPGRAAILAEQLHAKGANIAALQETRGKIRAWVAPDIHVALAVQVMLATKAGKAPGPASCHSSCFILFTDIASAYYSVVRQLVAKSDSGRAAEDWLRGMDLPLEDLELLARHSENASALQEAGATGWLESLAQRLTDSTWFVLQNDKVPVITTRGTRPGSSWADLLFSFVVRRILQRRDALQDNAGGVVHAPVIPDDTARTLQPCDNSKPLKALEDLIWADDIATMKVADSAVALPRGIKTSVGTSCDSFAEHGFRLSFGRCKTAVLAQPAGDGAKSTRRLLFGAQGMQGEILAMREHAAPAKVPLVSEYRHLGAQVVAALEGLYKVWQRTLDSEEDRETANNMLLLLDVDLLGEIRVTKPAQQPCPADVAPDWTPLPPCSFHANGTGPPLSLQAPPEVILSPFGPTSVTLRAATAYATWLEQACACIARCFIDQREAPSGVVCKGLARSLGPAADWLGAIGSVIDDYGLALQP</sequence>